<sequence length="72" mass="8071">MAFTVSTPSIFRPTFADILRAKFDDVKTAIAQRRTYKATFNELAVLSNRELADLGIFRCDIKRIALEAAYGA</sequence>
<dbReference type="STRING" id="282199.GCA_001049735_00586"/>
<evidence type="ECO:0000259" key="1">
    <source>
        <dbReference type="Pfam" id="PF06568"/>
    </source>
</evidence>
<feature type="domain" description="YjiS-like" evidence="1">
    <location>
        <begin position="28"/>
        <end position="61"/>
    </location>
</feature>
<dbReference type="Pfam" id="PF06568">
    <property type="entry name" value="YjiS-like"/>
    <property type="match status" value="1"/>
</dbReference>
<keyword evidence="3" id="KW-1185">Reference proteome</keyword>
<name>A0A0U1NIL7_9RHOB</name>
<accession>A0A0U1NIL7</accession>
<dbReference type="OrthoDB" id="8244198at2"/>
<dbReference type="InterPro" id="IPR009506">
    <property type="entry name" value="YjiS-like"/>
</dbReference>
<dbReference type="AlphaFoldDB" id="A0A0U1NIL7"/>
<organism evidence="2 3">
    <name type="scientific">Nereida ignava</name>
    <dbReference type="NCBI Taxonomy" id="282199"/>
    <lineage>
        <taxon>Bacteria</taxon>
        <taxon>Pseudomonadati</taxon>
        <taxon>Pseudomonadota</taxon>
        <taxon>Alphaproteobacteria</taxon>
        <taxon>Rhodobacterales</taxon>
        <taxon>Roseobacteraceae</taxon>
        <taxon>Nereida</taxon>
    </lineage>
</organism>
<evidence type="ECO:0000313" key="3">
    <source>
        <dbReference type="Proteomes" id="UP000048949"/>
    </source>
</evidence>
<dbReference type="RefSeq" id="WP_048597851.1">
    <property type="nucleotide sequence ID" value="NZ_CBFHGK010000001.1"/>
</dbReference>
<gene>
    <name evidence="2" type="ORF">NIG5292_00586</name>
</gene>
<reference evidence="2 3" key="1">
    <citation type="submission" date="2015-04" db="EMBL/GenBank/DDBJ databases">
        <authorList>
            <person name="Syromyatnikov M.Y."/>
            <person name="Popov V.N."/>
        </authorList>
    </citation>
    <scope>NUCLEOTIDE SEQUENCE [LARGE SCALE GENOMIC DNA]</scope>
    <source>
        <strain evidence="2 3">CECT 5292</strain>
    </source>
</reference>
<proteinExistence type="predicted"/>
<dbReference type="Proteomes" id="UP000048949">
    <property type="component" value="Unassembled WGS sequence"/>
</dbReference>
<dbReference type="EMBL" id="CVQV01000003">
    <property type="protein sequence ID" value="CRK74551.1"/>
    <property type="molecule type" value="Genomic_DNA"/>
</dbReference>
<protein>
    <recommendedName>
        <fullName evidence="1">YjiS-like domain-containing protein</fullName>
    </recommendedName>
</protein>
<evidence type="ECO:0000313" key="2">
    <source>
        <dbReference type="EMBL" id="CRK74551.1"/>
    </source>
</evidence>